<evidence type="ECO:0000313" key="3">
    <source>
        <dbReference type="Proteomes" id="UP000265715"/>
    </source>
</evidence>
<dbReference type="Pfam" id="PF13487">
    <property type="entry name" value="HD_5"/>
    <property type="match status" value="1"/>
</dbReference>
<proteinExistence type="predicted"/>
<dbReference type="NCBIfam" id="TIGR00277">
    <property type="entry name" value="HDIG"/>
    <property type="match status" value="1"/>
</dbReference>
<feature type="domain" description="HD-GYP" evidence="1">
    <location>
        <begin position="678"/>
        <end position="863"/>
    </location>
</feature>
<keyword evidence="3" id="KW-1185">Reference proteome</keyword>
<dbReference type="InterPro" id="IPR003607">
    <property type="entry name" value="HD/PDEase_dom"/>
</dbReference>
<dbReference type="SUPFAM" id="SSF109604">
    <property type="entry name" value="HD-domain/PDEase-like"/>
    <property type="match status" value="1"/>
</dbReference>
<dbReference type="SUPFAM" id="SSF55781">
    <property type="entry name" value="GAF domain-like"/>
    <property type="match status" value="4"/>
</dbReference>
<dbReference type="PANTHER" id="PTHR45228">
    <property type="entry name" value="CYCLIC DI-GMP PHOSPHODIESTERASE TM_0186-RELATED"/>
    <property type="match status" value="1"/>
</dbReference>
<protein>
    <submittedName>
        <fullName evidence="2">Cyclic di-GMP phosphodiesterase response regulator RpfG</fullName>
        <ecNumber evidence="2">3.1.4.52</ecNumber>
    </submittedName>
</protein>
<dbReference type="PANTHER" id="PTHR45228:SF8">
    <property type="entry name" value="TWO-COMPONENT RESPONSE REGULATOR-RELATED"/>
    <property type="match status" value="1"/>
</dbReference>
<dbReference type="SMART" id="SM00065">
    <property type="entry name" value="GAF"/>
    <property type="match status" value="4"/>
</dbReference>
<dbReference type="CDD" id="cd00077">
    <property type="entry name" value="HDc"/>
    <property type="match status" value="1"/>
</dbReference>
<dbReference type="InterPro" id="IPR037522">
    <property type="entry name" value="HD_GYP_dom"/>
</dbReference>
<dbReference type="PROSITE" id="PS51832">
    <property type="entry name" value="HD_GYP"/>
    <property type="match status" value="1"/>
</dbReference>
<dbReference type="InterPro" id="IPR006675">
    <property type="entry name" value="HDIG_dom"/>
</dbReference>
<dbReference type="Gene3D" id="1.10.3210.10">
    <property type="entry name" value="Hypothetical protein af1432"/>
    <property type="match status" value="1"/>
</dbReference>
<keyword evidence="2" id="KW-0378">Hydrolase</keyword>
<dbReference type="GO" id="GO:0071111">
    <property type="term" value="F:cyclic-guanylate-specific phosphodiesterase activity"/>
    <property type="evidence" value="ECO:0007669"/>
    <property type="project" value="UniProtKB-EC"/>
</dbReference>
<name>A0A399F1Y4_9DEIN</name>
<dbReference type="InterPro" id="IPR029016">
    <property type="entry name" value="GAF-like_dom_sf"/>
</dbReference>
<dbReference type="EMBL" id="QXDL01000017">
    <property type="protein sequence ID" value="RIH89990.1"/>
    <property type="molecule type" value="Genomic_DNA"/>
</dbReference>
<dbReference type="Proteomes" id="UP000265715">
    <property type="component" value="Unassembled WGS sequence"/>
</dbReference>
<dbReference type="OrthoDB" id="23815at2"/>
<dbReference type="RefSeq" id="WP_119313929.1">
    <property type="nucleotide sequence ID" value="NZ_QXDL01000017.1"/>
</dbReference>
<dbReference type="SMART" id="SM00471">
    <property type="entry name" value="HDc"/>
    <property type="match status" value="1"/>
</dbReference>
<accession>A0A399F1Y4</accession>
<reference evidence="2 3" key="1">
    <citation type="submission" date="2018-08" db="EMBL/GenBank/DDBJ databases">
        <title>Meiothermus terrae DSM 26712 genome sequencing project.</title>
        <authorList>
            <person name="Da Costa M.S."/>
            <person name="Albuquerque L."/>
            <person name="Raposo P."/>
            <person name="Froufe H.J.C."/>
            <person name="Barroso C.S."/>
            <person name="Egas C."/>
        </authorList>
    </citation>
    <scope>NUCLEOTIDE SEQUENCE [LARGE SCALE GENOMIC DNA]</scope>
    <source>
        <strain evidence="2 3">DSM 26712</strain>
    </source>
</reference>
<dbReference type="Gene3D" id="3.30.450.40">
    <property type="match status" value="4"/>
</dbReference>
<dbReference type="InterPro" id="IPR052020">
    <property type="entry name" value="Cyclic_di-GMP/3'3'-cGAMP_PDE"/>
</dbReference>
<organism evidence="2 3">
    <name type="scientific">Calidithermus terrae</name>
    <dbReference type="NCBI Taxonomy" id="1408545"/>
    <lineage>
        <taxon>Bacteria</taxon>
        <taxon>Thermotogati</taxon>
        <taxon>Deinococcota</taxon>
        <taxon>Deinococci</taxon>
        <taxon>Thermales</taxon>
        <taxon>Thermaceae</taxon>
        <taxon>Calidithermus</taxon>
    </lineage>
</organism>
<dbReference type="InterPro" id="IPR003018">
    <property type="entry name" value="GAF"/>
</dbReference>
<sequence>MGCAHRSLLELLRQLVKSGSVEEFFQRALPGALGLIPDADAGSIVVRGPEGYRYTAVAGFDLSVLRAIRFSPERVFAWYGGTRQQALQALPRAHRVAEHPSDLHPVESNLAGFHWTLVVPVPLGGEIEAILNLDRRSPEPFSAEALGLAEELGKSLEVVLRSLREQERARERLQREEVLSRVLASLASFKEAEALWASLPGLVAELMPVALAAALRREGEVMRVVGSLGPQPPVGYVLPKGEGMSWRAIEQRQVLFASLCDPRVHRLEVPDPERYHAAFVPLFDPEGGPLGALAFHGEQEFSPDDAALLSVLAQGVGNVLSKLEAQAAQAREVLRLEALAQATQALGPAHTAEEVYRRTVEEALRQTRAVSALLSRLNPADESLEVVAAAGYAAERAVGLRFYNGQGVAWEVYRNKAPLFIPDVSRVATSQFASGKRSAGSYLGVPLSDPEGQFIGVLSVDTAGQEGLAGPRRLTPEDRYVLEALAQVAGVAISRLSALRQAQRQADAYRALVQMSADLETLTDPAEVARRALETLLDLTGFEAGSLYRLEASEEHPKGYAHWRPVVQVGRYPEPHPGVAGSTPIWLRPQNVDRALEGGTVWIPDYQTWPYALREYKGSGIRSVLAARLSQGERVVGVLALGTFTRPHAVSQEHLALFEAVARRLERALERVAHLEEITRTREAALRSLGLGLELRDLETKGHTDRVVALSMALGERLGFADLEGLRLGAYLHDLGKLAVPDEVLQKAGELNTGEWRIMKTHPEIGYEMLQGLSFLPDTALNVVRYHHERWDGTGYPQGLRQQAIPLEARIFAVVDVYDALSHTRPYKTAWEPQAVRAELEAQAGKTLDPEVVRAFLSLLPAA</sequence>
<gene>
    <name evidence="2" type="primary">rpfG_7</name>
    <name evidence="2" type="ORF">Mterra_00715</name>
</gene>
<dbReference type="EC" id="3.1.4.52" evidence="2"/>
<evidence type="ECO:0000259" key="1">
    <source>
        <dbReference type="PROSITE" id="PS51832"/>
    </source>
</evidence>
<comment type="caution">
    <text evidence="2">The sequence shown here is derived from an EMBL/GenBank/DDBJ whole genome shotgun (WGS) entry which is preliminary data.</text>
</comment>
<dbReference type="Pfam" id="PF13185">
    <property type="entry name" value="GAF_2"/>
    <property type="match status" value="3"/>
</dbReference>
<dbReference type="AlphaFoldDB" id="A0A399F1Y4"/>
<evidence type="ECO:0000313" key="2">
    <source>
        <dbReference type="EMBL" id="RIH89990.1"/>
    </source>
</evidence>